<dbReference type="PANTHER" id="PTHR43333">
    <property type="entry name" value="2-HACID_DH_C DOMAIN-CONTAINING PROTEIN"/>
    <property type="match status" value="1"/>
</dbReference>
<evidence type="ECO:0000313" key="4">
    <source>
        <dbReference type="EMBL" id="RFT43974.1"/>
    </source>
</evidence>
<dbReference type="RefSeq" id="WP_117189434.1">
    <property type="nucleotide sequence ID" value="NZ_JAQDJS010000002.1"/>
</dbReference>
<keyword evidence="2" id="KW-0520">NAD</keyword>
<accession>A0A3E2DFF2</accession>
<gene>
    <name evidence="4" type="ORF">CHT91_08165</name>
</gene>
<comment type="caution">
    <text evidence="4">The sequence shown here is derived from an EMBL/GenBank/DDBJ whole genome shotgun (WGS) entry which is preliminary data.</text>
</comment>
<proteinExistence type="predicted"/>
<dbReference type="Proteomes" id="UP000259211">
    <property type="component" value="Unassembled WGS sequence"/>
</dbReference>
<name>A0A3E2DFF2_9ACTN</name>
<dbReference type="EMBL" id="NOWI01000006">
    <property type="protein sequence ID" value="RFT43974.1"/>
    <property type="molecule type" value="Genomic_DNA"/>
</dbReference>
<evidence type="ECO:0000313" key="5">
    <source>
        <dbReference type="Proteomes" id="UP000259211"/>
    </source>
</evidence>
<dbReference type="GO" id="GO:0016491">
    <property type="term" value="F:oxidoreductase activity"/>
    <property type="evidence" value="ECO:0007669"/>
    <property type="project" value="UniProtKB-KW"/>
</dbReference>
<evidence type="ECO:0000259" key="3">
    <source>
        <dbReference type="Pfam" id="PF02826"/>
    </source>
</evidence>
<organism evidence="4 5">
    <name type="scientific">Cutibacterium avidum</name>
    <dbReference type="NCBI Taxonomy" id="33010"/>
    <lineage>
        <taxon>Bacteria</taxon>
        <taxon>Bacillati</taxon>
        <taxon>Actinomycetota</taxon>
        <taxon>Actinomycetes</taxon>
        <taxon>Propionibacteriales</taxon>
        <taxon>Propionibacteriaceae</taxon>
        <taxon>Cutibacterium</taxon>
    </lineage>
</organism>
<dbReference type="InterPro" id="IPR006140">
    <property type="entry name" value="D-isomer_DH_NAD-bd"/>
</dbReference>
<protein>
    <submittedName>
        <fullName evidence="4">Phosphoglycerate dehydrogenase</fullName>
    </submittedName>
</protein>
<dbReference type="InterPro" id="IPR036291">
    <property type="entry name" value="NAD(P)-bd_dom_sf"/>
</dbReference>
<dbReference type="SUPFAM" id="SSF52283">
    <property type="entry name" value="Formate/glycerate dehydrogenase catalytic domain-like"/>
    <property type="match status" value="1"/>
</dbReference>
<dbReference type="GO" id="GO:0051287">
    <property type="term" value="F:NAD binding"/>
    <property type="evidence" value="ECO:0007669"/>
    <property type="project" value="InterPro"/>
</dbReference>
<evidence type="ECO:0000256" key="1">
    <source>
        <dbReference type="ARBA" id="ARBA00023002"/>
    </source>
</evidence>
<dbReference type="SUPFAM" id="SSF51735">
    <property type="entry name" value="NAD(P)-binding Rossmann-fold domains"/>
    <property type="match status" value="1"/>
</dbReference>
<keyword evidence="1" id="KW-0560">Oxidoreductase</keyword>
<sequence>MKVLLPDSMILDPHLPGGVEAVVYDASSAIPDKHLDAEVLVTWAATEEWLAEHARKLTHLRLVQGLAAGPDSLLRAGFDSDVVLCTGVGLHSRMVAEHALALVLALVRELPKTTAAQQEHRWASELGGPRPLHPDGPVTTLLDANVLVWGFGSIAQTLAPHLTSLGAEVRGVAHQAGRRGGYEVIAVDDVDAALPETDILIQILPSNEETRGIVGAKRLALLGPDGYIVNVGRGVTIDNDALVDALQSGMIAGAALDVTETEPLPKDSLLWDAQNVIITPHSAGGRPLGADELIVKNVTALASGGNFENKL</sequence>
<dbReference type="AlphaFoldDB" id="A0A3E2DFF2"/>
<dbReference type="PANTHER" id="PTHR43333:SF1">
    <property type="entry name" value="D-ISOMER SPECIFIC 2-HYDROXYACID DEHYDROGENASE NAD-BINDING DOMAIN-CONTAINING PROTEIN"/>
    <property type="match status" value="1"/>
</dbReference>
<dbReference type="Gene3D" id="3.40.50.720">
    <property type="entry name" value="NAD(P)-binding Rossmann-like Domain"/>
    <property type="match status" value="2"/>
</dbReference>
<evidence type="ECO:0000256" key="2">
    <source>
        <dbReference type="ARBA" id="ARBA00023027"/>
    </source>
</evidence>
<reference evidence="4 5" key="1">
    <citation type="submission" date="2017-07" db="EMBL/GenBank/DDBJ databases">
        <authorList>
            <person name="Sun Z.S."/>
            <person name="Albrecht U."/>
            <person name="Echele G."/>
            <person name="Lee C.C."/>
        </authorList>
    </citation>
    <scope>NUCLEOTIDE SEQUENCE [LARGE SCALE GENOMIC DNA]</scope>
    <source>
        <strain evidence="4 5">P16-029</strain>
    </source>
</reference>
<feature type="domain" description="D-isomer specific 2-hydroxyacid dehydrogenase NAD-binding" evidence="3">
    <location>
        <begin position="100"/>
        <end position="283"/>
    </location>
</feature>
<dbReference type="Pfam" id="PF02826">
    <property type="entry name" value="2-Hacid_dh_C"/>
    <property type="match status" value="1"/>
</dbReference>